<dbReference type="AlphaFoldDB" id="A0A7G9YBJ9"/>
<accession>A0A7G9YBJ9</accession>
<proteinExistence type="predicted"/>
<organism evidence="1">
    <name type="scientific">Candidatus Methanogaster sp. ANME-2c ERB4</name>
    <dbReference type="NCBI Taxonomy" id="2759911"/>
    <lineage>
        <taxon>Archaea</taxon>
        <taxon>Methanobacteriati</taxon>
        <taxon>Methanobacteriota</taxon>
        <taxon>Stenosarchaea group</taxon>
        <taxon>Methanomicrobia</taxon>
        <taxon>Methanosarcinales</taxon>
        <taxon>ANME-2 cluster</taxon>
        <taxon>Candidatus Methanogasteraceae</taxon>
        <taxon>Candidatus Methanogaster</taxon>
    </lineage>
</organism>
<protein>
    <submittedName>
        <fullName evidence="1">Uncharacterized protein</fullName>
    </submittedName>
</protein>
<dbReference type="EMBL" id="MT631105">
    <property type="protein sequence ID" value="QNO45383.1"/>
    <property type="molecule type" value="Genomic_DNA"/>
</dbReference>
<sequence length="56" mass="6326">MPFGMWSQHVVPCLTAHHEVRMQDFTDTAGVVTMQVGEDGFAHVSHRVARYLELPC</sequence>
<reference evidence="1" key="1">
    <citation type="submission" date="2020-06" db="EMBL/GenBank/DDBJ databases">
        <title>Unique genomic features of the anaerobic methanotrophic archaea.</title>
        <authorList>
            <person name="Chadwick G.L."/>
            <person name="Skennerton C.T."/>
            <person name="Laso-Perez R."/>
            <person name="Leu A.O."/>
            <person name="Speth D.R."/>
            <person name="Yu H."/>
            <person name="Morgan-Lang C."/>
            <person name="Hatzenpichler R."/>
            <person name="Goudeau D."/>
            <person name="Malmstrom R."/>
            <person name="Brazelton W.J."/>
            <person name="Woyke T."/>
            <person name="Hallam S.J."/>
            <person name="Tyson G.W."/>
            <person name="Wegener G."/>
            <person name="Boetius A."/>
            <person name="Orphan V."/>
        </authorList>
    </citation>
    <scope>NUCLEOTIDE SEQUENCE</scope>
</reference>
<gene>
    <name evidence="1" type="ORF">PLCHCCMC_00001</name>
</gene>
<name>A0A7G9YBJ9_9EURY</name>
<evidence type="ECO:0000313" key="1">
    <source>
        <dbReference type="EMBL" id="QNO45383.1"/>
    </source>
</evidence>